<feature type="domain" description="ABC3 transporter permease C-terminal" evidence="7">
    <location>
        <begin position="269"/>
        <end position="389"/>
    </location>
</feature>
<name>A0ABT1NCP3_9FIRM</name>
<protein>
    <submittedName>
        <fullName evidence="8">ABC transporter permease</fullName>
    </submittedName>
</protein>
<feature type="transmembrane region" description="Helical" evidence="6">
    <location>
        <begin position="266"/>
        <end position="285"/>
    </location>
</feature>
<evidence type="ECO:0000313" key="8">
    <source>
        <dbReference type="EMBL" id="MCQ1529035.1"/>
    </source>
</evidence>
<feature type="transmembrane region" description="Helical" evidence="6">
    <location>
        <begin position="435"/>
        <end position="455"/>
    </location>
</feature>
<evidence type="ECO:0000313" key="9">
    <source>
        <dbReference type="Proteomes" id="UP001651880"/>
    </source>
</evidence>
<evidence type="ECO:0000256" key="4">
    <source>
        <dbReference type="ARBA" id="ARBA00022989"/>
    </source>
</evidence>
<feature type="domain" description="ABC3 transporter permease C-terminal" evidence="7">
    <location>
        <begin position="661"/>
        <end position="766"/>
    </location>
</feature>
<dbReference type="Pfam" id="PF02687">
    <property type="entry name" value="FtsX"/>
    <property type="match status" value="2"/>
</dbReference>
<comment type="subcellular location">
    <subcellularLocation>
        <location evidence="1">Cell membrane</location>
        <topology evidence="1">Multi-pass membrane protein</topology>
    </subcellularLocation>
</comment>
<dbReference type="EMBL" id="JAJEKE010000003">
    <property type="protein sequence ID" value="MCQ1529035.1"/>
    <property type="molecule type" value="Genomic_DNA"/>
</dbReference>
<keyword evidence="5 6" id="KW-0472">Membrane</keyword>
<feature type="transmembrane region" description="Helical" evidence="6">
    <location>
        <begin position="314"/>
        <end position="337"/>
    </location>
</feature>
<evidence type="ECO:0000256" key="3">
    <source>
        <dbReference type="ARBA" id="ARBA00022692"/>
    </source>
</evidence>
<dbReference type="InterPro" id="IPR038766">
    <property type="entry name" value="Membrane_comp_ABC_pdt"/>
</dbReference>
<comment type="caution">
    <text evidence="8">The sequence shown here is derived from an EMBL/GenBank/DDBJ whole genome shotgun (WGS) entry which is preliminary data.</text>
</comment>
<keyword evidence="4 6" id="KW-1133">Transmembrane helix</keyword>
<evidence type="ECO:0000256" key="2">
    <source>
        <dbReference type="ARBA" id="ARBA00022475"/>
    </source>
</evidence>
<dbReference type="PANTHER" id="PTHR30287:SF1">
    <property type="entry name" value="INNER MEMBRANE PROTEIN"/>
    <property type="match status" value="1"/>
</dbReference>
<gene>
    <name evidence="8" type="ORF">LJD61_05670</name>
</gene>
<reference evidence="8 9" key="1">
    <citation type="submission" date="2021-10" db="EMBL/GenBank/DDBJ databases">
        <title>Lutispora strain m25 sp. nov., a thermophilic, non-spore-forming bacterium isolated from a lab-scale methanogenic bioreactor digesting anaerobic sludge.</title>
        <authorList>
            <person name="El Houari A."/>
            <person name="Mcdonald J."/>
        </authorList>
    </citation>
    <scope>NUCLEOTIDE SEQUENCE [LARGE SCALE GENOMIC DNA]</scope>
    <source>
        <strain evidence="9">m25</strain>
    </source>
</reference>
<evidence type="ECO:0000256" key="6">
    <source>
        <dbReference type="SAM" id="Phobius"/>
    </source>
</evidence>
<evidence type="ECO:0000256" key="1">
    <source>
        <dbReference type="ARBA" id="ARBA00004651"/>
    </source>
</evidence>
<keyword evidence="3 6" id="KW-0812">Transmembrane</keyword>
<dbReference type="PANTHER" id="PTHR30287">
    <property type="entry name" value="MEMBRANE COMPONENT OF PREDICTED ABC SUPERFAMILY METABOLITE UPTAKE TRANSPORTER"/>
    <property type="match status" value="1"/>
</dbReference>
<feature type="transmembrane region" description="Helical" evidence="6">
    <location>
        <begin position="357"/>
        <end position="378"/>
    </location>
</feature>
<evidence type="ECO:0000256" key="5">
    <source>
        <dbReference type="ARBA" id="ARBA00023136"/>
    </source>
</evidence>
<dbReference type="InterPro" id="IPR003838">
    <property type="entry name" value="ABC3_permease_C"/>
</dbReference>
<proteinExistence type="predicted"/>
<feature type="transmembrane region" description="Helical" evidence="6">
    <location>
        <begin position="654"/>
        <end position="683"/>
    </location>
</feature>
<accession>A0ABT1NCP3</accession>
<keyword evidence="2" id="KW-1003">Cell membrane</keyword>
<organism evidence="8 9">
    <name type="scientific">Lutispora saccharofermentans</name>
    <dbReference type="NCBI Taxonomy" id="3024236"/>
    <lineage>
        <taxon>Bacteria</taxon>
        <taxon>Bacillati</taxon>
        <taxon>Bacillota</taxon>
        <taxon>Clostridia</taxon>
        <taxon>Lutisporales</taxon>
        <taxon>Lutisporaceae</taxon>
        <taxon>Lutispora</taxon>
    </lineage>
</organism>
<feature type="transmembrane region" description="Helical" evidence="6">
    <location>
        <begin position="713"/>
        <end position="736"/>
    </location>
</feature>
<dbReference type="RefSeq" id="WP_255226553.1">
    <property type="nucleotide sequence ID" value="NZ_JAJEKE010000003.1"/>
</dbReference>
<sequence length="788" mass="88906">MKKLNRMLLREIMKSKGQFIAAAAVVFAGIAMFSASYMSYQNLKNSVEGYYEKYSFLDYYAKVQNISSAGISQVKDEKGLRYAIGRISIDVGADMGNDKRVTIRLISLPDEAQPSINKLVFKSGGYFNKNDQNSCLVNRKFADFYRLGKGSKVKAIINFKIYEFNVDGVVDSPEFIYAMKSSTEVSPSPERFGVVYIKESAAASILGMGNMYNEVHVVFKEGVEAEPVIDKLEDALKPYGFIAGMKRKDQLSCAMVDNELSELEKIAFMFPALFLTVAATIIYIMQRRIISNQRTLIGVMKAIGYTNSRILLHYILYSLLIALVGAIPGVFTGIFIGTRLTRIYNQIFSIPVMEIKIYWNLLIIGVLLSVSFCLLAGYGSAKRVLSIEPAEAMRSEAPKIGKRILLEKVSFMWKRLHFGWKMSIRNIFRSRTRTLFTVAGMMATIMFFMVSLFSMDSIKYILHQSFFVFQKQDYKVMFSRPSSYYDALELQNLEGVRKVEPILEIPIDINNGWKKEDSIAVGIMKENSFCHLIDDTEAPAKVPESGLLVAHSIAEKLDIKTGDTVKVKLHLKSIQEKDIQVAGVVKQYAGFNCYMNIEELGRLTEEGIFATGALMSVKAGDKEAILKELFDMPGVETVDSRVDGYNDFTEFLDLMYTFVGFMIFFGTIMGFSIIFNTTVINIMERRRELASLKVLGYTEREIESIIFRENMMVGIISLIPGMLFGRVMCNFLAQLFSNELFALEVIISPRTYSITCLSVFVFTVLALNANKNNVSGLDMVEVLKNRES</sequence>
<keyword evidence="9" id="KW-1185">Reference proteome</keyword>
<dbReference type="Proteomes" id="UP001651880">
    <property type="component" value="Unassembled WGS sequence"/>
</dbReference>
<evidence type="ECO:0000259" key="7">
    <source>
        <dbReference type="Pfam" id="PF02687"/>
    </source>
</evidence>
<feature type="transmembrane region" description="Helical" evidence="6">
    <location>
        <begin position="751"/>
        <end position="769"/>
    </location>
</feature>